<dbReference type="PANTHER" id="PTHR36842">
    <property type="entry name" value="PROTEIN TOLB HOMOLOG"/>
    <property type="match status" value="1"/>
</dbReference>
<dbReference type="SUPFAM" id="SSF51556">
    <property type="entry name" value="Metallo-dependent hydrolases"/>
    <property type="match status" value="1"/>
</dbReference>
<dbReference type="eggNOG" id="COG0823">
    <property type="taxonomic scope" value="Bacteria"/>
</dbReference>
<dbReference type="AlphaFoldDB" id="H5TEI4"/>
<dbReference type="eggNOG" id="COG1228">
    <property type="taxonomic scope" value="Bacteria"/>
</dbReference>
<proteinExistence type="inferred from homology"/>
<comment type="similarity">
    <text evidence="1">Belongs to the TolB family.</text>
</comment>
<evidence type="ECO:0000313" key="4">
    <source>
        <dbReference type="EMBL" id="GAB56711.1"/>
    </source>
</evidence>
<dbReference type="RefSeq" id="WP_006007156.1">
    <property type="nucleotide sequence ID" value="NZ_BAET01000031.1"/>
</dbReference>
<comment type="caution">
    <text evidence="4">The sequence shown here is derived from an EMBL/GenBank/DDBJ whole genome shotgun (WGS) entry which is preliminary data.</text>
</comment>
<evidence type="ECO:0000256" key="1">
    <source>
        <dbReference type="ARBA" id="ARBA00009820"/>
    </source>
</evidence>
<evidence type="ECO:0000259" key="3">
    <source>
        <dbReference type="Pfam" id="PF01979"/>
    </source>
</evidence>
<dbReference type="STRING" id="56804.BAE46_04595"/>
<name>H5TEI4_9ALTE</name>
<dbReference type="PROSITE" id="PS51257">
    <property type="entry name" value="PROKAR_LIPOPROTEIN"/>
    <property type="match status" value="1"/>
</dbReference>
<dbReference type="InterPro" id="IPR006680">
    <property type="entry name" value="Amidohydro-rel"/>
</dbReference>
<dbReference type="Gene3D" id="2.120.10.30">
    <property type="entry name" value="TolB, C-terminal domain"/>
    <property type="match status" value="2"/>
</dbReference>
<dbReference type="InterPro" id="IPR011042">
    <property type="entry name" value="6-blade_b-propeller_TolB-like"/>
</dbReference>
<reference evidence="4 5" key="2">
    <citation type="journal article" date="2017" name="Antonie Van Leeuwenhoek">
        <title>Rhizobium rhizosphaerae sp. nov., a novel species isolated from rice rhizosphere.</title>
        <authorList>
            <person name="Zhao J.J."/>
            <person name="Zhang J."/>
            <person name="Zhang R.J."/>
            <person name="Zhang C.W."/>
            <person name="Yin H.Q."/>
            <person name="Zhang X.X."/>
        </authorList>
    </citation>
    <scope>NUCLEOTIDE SEQUENCE [LARGE SCALE GENOMIC DNA]</scope>
    <source>
        <strain evidence="4 5">ACAM 611</strain>
    </source>
</reference>
<gene>
    <name evidence="4" type="ORF">GPUN_2596</name>
</gene>
<feature type="chain" id="PRO_5003599049" description="Amidohydrolase-related domain-containing protein" evidence="2">
    <location>
        <begin position="28"/>
        <end position="1126"/>
    </location>
</feature>
<dbReference type="Proteomes" id="UP000053586">
    <property type="component" value="Unassembled WGS sequence"/>
</dbReference>
<dbReference type="MEROPS" id="M38.978"/>
<dbReference type="SUPFAM" id="SSF51338">
    <property type="entry name" value="Composite domain of metallo-dependent hydrolases"/>
    <property type="match status" value="1"/>
</dbReference>
<evidence type="ECO:0000256" key="2">
    <source>
        <dbReference type="SAM" id="SignalP"/>
    </source>
</evidence>
<dbReference type="Pfam" id="PF01979">
    <property type="entry name" value="Amidohydro_1"/>
    <property type="match status" value="1"/>
</dbReference>
<evidence type="ECO:0000313" key="5">
    <source>
        <dbReference type="Proteomes" id="UP000053586"/>
    </source>
</evidence>
<feature type="domain" description="Amidohydrolase-related" evidence="3">
    <location>
        <begin position="972"/>
        <end position="1079"/>
    </location>
</feature>
<keyword evidence="2" id="KW-0732">Signal</keyword>
<dbReference type="Gene3D" id="2.30.40.10">
    <property type="entry name" value="Urease, subunit C, domain 1"/>
    <property type="match status" value="2"/>
</dbReference>
<dbReference type="EMBL" id="BAET01000031">
    <property type="protein sequence ID" value="GAB56711.1"/>
    <property type="molecule type" value="Genomic_DNA"/>
</dbReference>
<dbReference type="SUPFAM" id="SSF69304">
    <property type="entry name" value="Tricorn protease N-terminal domain"/>
    <property type="match status" value="2"/>
</dbReference>
<reference evidence="4 5" key="1">
    <citation type="journal article" date="2012" name="J. Bacteriol.">
        <title>Genome sequence of proteorhodopsin-containing sea ice bacterium Glaciecola punicea ACAM 611T.</title>
        <authorList>
            <person name="Qin Q.-L."/>
            <person name="Xie B.-B."/>
            <person name="Shu Y.-L."/>
            <person name="Rong J.-C."/>
            <person name="Zhao D.-L."/>
            <person name="Zhang X.-Y."/>
            <person name="Chen X.-L."/>
            <person name="Zhou B.-C."/>
            <person name="Zhanga Y.-Z."/>
        </authorList>
    </citation>
    <scope>NUCLEOTIDE SEQUENCE [LARGE SCALE GENOMIC DNA]</scope>
    <source>
        <strain evidence="4 5">ACAM 611</strain>
    </source>
</reference>
<dbReference type="Gene3D" id="3.20.20.140">
    <property type="entry name" value="Metal-dependent hydrolases"/>
    <property type="match status" value="2"/>
</dbReference>
<dbReference type="PANTHER" id="PTHR36842:SF1">
    <property type="entry name" value="PROTEIN TOLB"/>
    <property type="match status" value="1"/>
</dbReference>
<dbReference type="OrthoDB" id="9758793at2"/>
<keyword evidence="5" id="KW-1185">Reference proteome</keyword>
<dbReference type="GO" id="GO:0016810">
    <property type="term" value="F:hydrolase activity, acting on carbon-nitrogen (but not peptide) bonds"/>
    <property type="evidence" value="ECO:0007669"/>
    <property type="project" value="InterPro"/>
</dbReference>
<organism evidence="4 5">
    <name type="scientific">Glaciecola punicea ACAM 611</name>
    <dbReference type="NCBI Taxonomy" id="1121923"/>
    <lineage>
        <taxon>Bacteria</taxon>
        <taxon>Pseudomonadati</taxon>
        <taxon>Pseudomonadota</taxon>
        <taxon>Gammaproteobacteria</taxon>
        <taxon>Alteromonadales</taxon>
        <taxon>Alteromonadaceae</taxon>
        <taxon>Glaciecola</taxon>
    </lineage>
</organism>
<sequence length="1126" mass="125918">MIKRQTHNLLAILFGLSCSFASTSLYAFSINPKLSNETQFTKESLEKDPLKQWNVLAPPMDLKKVNISTDETTWSSLDISPDGKHMVFDMLGDIFIVDAKGGKAIALTQDFAWNIQPSISPDGTKIAFISDRDGLSNAWIMDINGANLTQVTKEKINLIHAPKWSPDSQYIVVTKGIVSSRSIPAGEIWLFHHTGGTGIAIKERENGRVEQQNIADPAFSPNGQYIYYTQNISPGSQFAYNRDPLTSIFAIVRYNRETGTEERYISGTGGAVVPTPSPDGKHVAFIRRVKNKTVLFLKDIETGLEEPLFFDLERDMQEGFGSEGYFAYFDWTPNSENIVFWTGGKFHSINVQSQDLTTLNVEVETTISYAESLRFEVDVAPDNFDVKAVRWAQKSPDGESILFQALGKLYLHDIKSGKAERLTKQDAKQDDHDEYYPRYSHDGRRIVYTTWNDETLGAIRVVSARGGKGKVVSTSPGHYIEPSFSTDGKMIAYRKITGGFLLNPKYSNDPGLYVLNIDEKTTKRVSRSGFEPHFSGDNTRVYFTESVFDAYRETRFSSVNLNGKDKQVHLNGDDKVSEYRLSPSGEWVAFVHQFKTYVAPFQTNGKTFNIAPDMSALPVKQLSAHAGNYMTWRDDNSTVGWSHAATYYERSLNEAFDFVAGANLQSMPKPVDKGLNVSFSQASDKPNTVTAIVGGKLVTMRDVNNQQEVIEDSVVLIEGNRISAVGKQGDVSIPQGALLIDATGKTVIPGLVDAHAHGSQGTAQIIPQQNWGQYSSVSFGVTTIHDPSNDTREIMAAAELQRAGLRVAPRIYSTGTILYGAEALGFKAVINDYEDAYFHVERLRDMGTISVKSYNQPRRDQRQQLLVAADKLGMMVMPEGGGKLQQNMSMMVDGHTGLEHNIPIARGYNDLTQLWKATQFSYTPTFVVSFGGLMGEEYFYDKTEVWKNERLLRYTPAFLIDRRAIRRPTAPENQYNHIEVAKYAKVLRDEGVRVMIGAHGQREGLGAHWEMWIMAQGGFTPFEALRGATIDGATHLGMDKDIGSIEVGKLADMVIIDGDVLSDIRRSEYVSHTILNGRVFESATMNQVGSKKQRKEFFFENNNTLFMPEQTSTMMEEKSQHFHWVH</sequence>
<protein>
    <recommendedName>
        <fullName evidence="3">Amidohydrolase-related domain-containing protein</fullName>
    </recommendedName>
</protein>
<feature type="signal peptide" evidence="2">
    <location>
        <begin position="1"/>
        <end position="27"/>
    </location>
</feature>
<dbReference type="Pfam" id="PF07676">
    <property type="entry name" value="PD40"/>
    <property type="match status" value="3"/>
</dbReference>
<dbReference type="InterPro" id="IPR032466">
    <property type="entry name" value="Metal_Hydrolase"/>
</dbReference>
<dbReference type="InterPro" id="IPR011659">
    <property type="entry name" value="WD40"/>
</dbReference>
<accession>H5TEI4</accession>
<dbReference type="InterPro" id="IPR011059">
    <property type="entry name" value="Metal-dep_hydrolase_composite"/>
</dbReference>